<dbReference type="OrthoDB" id="627403at2759"/>
<evidence type="ECO:0000313" key="2">
    <source>
        <dbReference type="EMBL" id="TVU24562.1"/>
    </source>
</evidence>
<comment type="caution">
    <text evidence="2">The sequence shown here is derived from an EMBL/GenBank/DDBJ whole genome shotgun (WGS) entry which is preliminary data.</text>
</comment>
<protein>
    <recommendedName>
        <fullName evidence="1">F-box domain-containing protein</fullName>
    </recommendedName>
</protein>
<dbReference type="InterPro" id="IPR001810">
    <property type="entry name" value="F-box_dom"/>
</dbReference>
<feature type="non-terminal residue" evidence="2">
    <location>
        <position position="1"/>
    </location>
</feature>
<organism evidence="2 3">
    <name type="scientific">Eragrostis curvula</name>
    <name type="common">weeping love grass</name>
    <dbReference type="NCBI Taxonomy" id="38414"/>
    <lineage>
        <taxon>Eukaryota</taxon>
        <taxon>Viridiplantae</taxon>
        <taxon>Streptophyta</taxon>
        <taxon>Embryophyta</taxon>
        <taxon>Tracheophyta</taxon>
        <taxon>Spermatophyta</taxon>
        <taxon>Magnoliopsida</taxon>
        <taxon>Liliopsida</taxon>
        <taxon>Poales</taxon>
        <taxon>Poaceae</taxon>
        <taxon>PACMAD clade</taxon>
        <taxon>Chloridoideae</taxon>
        <taxon>Eragrostideae</taxon>
        <taxon>Eragrostidinae</taxon>
        <taxon>Eragrostis</taxon>
    </lineage>
</organism>
<dbReference type="SMART" id="SM00256">
    <property type="entry name" value="FBOX"/>
    <property type="match status" value="1"/>
</dbReference>
<dbReference type="Gene3D" id="1.20.1280.50">
    <property type="match status" value="1"/>
</dbReference>
<gene>
    <name evidence="2" type="ORF">EJB05_27007</name>
</gene>
<name>A0A5J9ULF1_9POAL</name>
<sequence length="453" mass="51483">MTQAAAALPDDVLAAILACLPARSLAASRCVCSAWRDLVDERQLLARHLLPHSVSGLFINDDDQRHPRFFARPMPPSGEPVDGKFGFIEDGYQHKRGTVLDHCNGLVLYTNSNSTAAIYVCNPATRQWARLPSCPSRDWTAGRRAFLAFDPVTSLQYYEVLLAPHLPSEFSKRRSMKWPPSQWTWPVFSSIDGQWGERAFVREGEAAGTVAAMRANTKYVHEASTLWLSATYWEGALYLNFFREYILKMCLSNNKFRVIKSPVCQDDSYIGATTYLGKSEKGMYFATIHHDYCQLRVWMLHELCEGTECATIHHDYLKPAVWWMLAATKLKRDAGPWNLDQYDNAGKKGKARGLVNHDSEWDSEDDNVVDFASRSDEESQLLRNANDVPRDVAYSLLGFHPYREVVYLCAAHVAVAYHLKDSKVQHLGTIRLHDWHYSVDEAFMYTPCMIGDL</sequence>
<reference evidence="2 3" key="1">
    <citation type="journal article" date="2019" name="Sci. Rep.">
        <title>A high-quality genome of Eragrostis curvula grass provides insights into Poaceae evolution and supports new strategies to enhance forage quality.</title>
        <authorList>
            <person name="Carballo J."/>
            <person name="Santos B.A.C.M."/>
            <person name="Zappacosta D."/>
            <person name="Garbus I."/>
            <person name="Selva J.P."/>
            <person name="Gallo C.A."/>
            <person name="Diaz A."/>
            <person name="Albertini E."/>
            <person name="Caccamo M."/>
            <person name="Echenique V."/>
        </authorList>
    </citation>
    <scope>NUCLEOTIDE SEQUENCE [LARGE SCALE GENOMIC DNA]</scope>
    <source>
        <strain evidence="3">cv. Victoria</strain>
        <tissue evidence="2">Leaf</tissue>
    </source>
</reference>
<feature type="domain" description="F-box" evidence="1">
    <location>
        <begin position="2"/>
        <end position="49"/>
    </location>
</feature>
<dbReference type="PROSITE" id="PS50181">
    <property type="entry name" value="FBOX"/>
    <property type="match status" value="1"/>
</dbReference>
<keyword evidence="3" id="KW-1185">Reference proteome</keyword>
<dbReference type="SUPFAM" id="SSF81383">
    <property type="entry name" value="F-box domain"/>
    <property type="match status" value="1"/>
</dbReference>
<dbReference type="EMBL" id="RWGY01000013">
    <property type="protein sequence ID" value="TVU24562.1"/>
    <property type="molecule type" value="Genomic_DNA"/>
</dbReference>
<evidence type="ECO:0000259" key="1">
    <source>
        <dbReference type="PROSITE" id="PS50181"/>
    </source>
</evidence>
<evidence type="ECO:0000313" key="3">
    <source>
        <dbReference type="Proteomes" id="UP000324897"/>
    </source>
</evidence>
<proteinExistence type="predicted"/>
<dbReference type="AlphaFoldDB" id="A0A5J9ULF1"/>
<dbReference type="Proteomes" id="UP000324897">
    <property type="component" value="Chromosome 2"/>
</dbReference>
<dbReference type="InterPro" id="IPR056592">
    <property type="entry name" value="Beta-prop_At3g26010-like"/>
</dbReference>
<accession>A0A5J9ULF1</accession>
<dbReference type="PANTHER" id="PTHR34591">
    <property type="entry name" value="OS03G0653100 PROTEIN-RELATED"/>
    <property type="match status" value="1"/>
</dbReference>
<dbReference type="InterPro" id="IPR036047">
    <property type="entry name" value="F-box-like_dom_sf"/>
</dbReference>
<dbReference type="PANTHER" id="PTHR34591:SF43">
    <property type="entry name" value="F-BOX DOMAIN-CONTAINING PROTEIN"/>
    <property type="match status" value="1"/>
</dbReference>
<dbReference type="Pfam" id="PF12937">
    <property type="entry name" value="F-box-like"/>
    <property type="match status" value="1"/>
</dbReference>
<dbReference type="Gramene" id="TVU24562">
    <property type="protein sequence ID" value="TVU24562"/>
    <property type="gene ID" value="EJB05_27007"/>
</dbReference>
<dbReference type="Pfam" id="PF24750">
    <property type="entry name" value="b-prop_At3g26010-like"/>
    <property type="match status" value="1"/>
</dbReference>